<sequence length="183" mass="20915">MKRLLLFFCVLTSQVFAQQRDTTDEYTLRRVEDSYERRISNSSDVWGNKRIFYGGNVGLGFGNFTNILLNPRINLYEPTTKSILGAGVMYQYINNFGNKFNIAGINLLAHKLLFNTAFVGVESEMLYIWNRTGGIWSYPFMVGGGFISVSPGGFYSFGLFYPIYQGVNPIYPNTIIFRFNFGF</sequence>
<keyword evidence="3" id="KW-1185">Reference proteome</keyword>
<dbReference type="Proteomes" id="UP000286715">
    <property type="component" value="Unassembled WGS sequence"/>
</dbReference>
<name>A0A401XK51_9FLAO</name>
<evidence type="ECO:0000313" key="3">
    <source>
        <dbReference type="Proteomes" id="UP000286715"/>
    </source>
</evidence>
<feature type="signal peptide" evidence="1">
    <location>
        <begin position="1"/>
        <end position="17"/>
    </location>
</feature>
<keyword evidence="1" id="KW-0732">Signal</keyword>
<dbReference type="OrthoDB" id="1160493at2"/>
<dbReference type="EMBL" id="BHZE01000006">
    <property type="protein sequence ID" value="GCD77417.1"/>
    <property type="molecule type" value="Genomic_DNA"/>
</dbReference>
<feature type="chain" id="PRO_5019001981" description="Outer membrane protein beta-barrel domain-containing protein" evidence="1">
    <location>
        <begin position="18"/>
        <end position="183"/>
    </location>
</feature>
<dbReference type="RefSeq" id="WP_124397477.1">
    <property type="nucleotide sequence ID" value="NZ_JAOAIQ010000006.1"/>
</dbReference>
<dbReference type="AlphaFoldDB" id="A0A401XK51"/>
<accession>A0A401XK51</accession>
<evidence type="ECO:0000313" key="2">
    <source>
        <dbReference type="EMBL" id="GCD77417.1"/>
    </source>
</evidence>
<organism evidence="2 3">
    <name type="scientific">Thermaurantimonas aggregans</name>
    <dbReference type="NCBI Taxonomy" id="2173829"/>
    <lineage>
        <taxon>Bacteria</taxon>
        <taxon>Pseudomonadati</taxon>
        <taxon>Bacteroidota</taxon>
        <taxon>Flavobacteriia</taxon>
        <taxon>Flavobacteriales</taxon>
        <taxon>Schleiferiaceae</taxon>
        <taxon>Thermaurantimonas</taxon>
    </lineage>
</organism>
<protein>
    <recommendedName>
        <fullName evidence="4">Outer membrane protein beta-barrel domain-containing protein</fullName>
    </recommendedName>
</protein>
<gene>
    <name evidence="2" type="ORF">JCM31826_08990</name>
</gene>
<evidence type="ECO:0000256" key="1">
    <source>
        <dbReference type="SAM" id="SignalP"/>
    </source>
</evidence>
<proteinExistence type="predicted"/>
<reference evidence="2 3" key="1">
    <citation type="submission" date="2018-11" db="EMBL/GenBank/DDBJ databases">
        <title>Schleiferia aggregans sp. nov., a moderately thermophilic heterotrophic bacterium isolated from microbial mats at a terrestrial hot spring.</title>
        <authorList>
            <person name="Iino T."/>
            <person name="Ohkuma M."/>
            <person name="Haruta S."/>
        </authorList>
    </citation>
    <scope>NUCLEOTIDE SEQUENCE [LARGE SCALE GENOMIC DNA]</scope>
    <source>
        <strain evidence="2 3">LA</strain>
    </source>
</reference>
<comment type="caution">
    <text evidence="2">The sequence shown here is derived from an EMBL/GenBank/DDBJ whole genome shotgun (WGS) entry which is preliminary data.</text>
</comment>
<evidence type="ECO:0008006" key="4">
    <source>
        <dbReference type="Google" id="ProtNLM"/>
    </source>
</evidence>